<evidence type="ECO:0000256" key="1">
    <source>
        <dbReference type="SAM" id="MobiDB-lite"/>
    </source>
</evidence>
<dbReference type="OMA" id="IQPREYA"/>
<reference evidence="3" key="1">
    <citation type="submission" date="2011-07" db="EMBL/GenBank/DDBJ databases">
        <authorList>
            <consortium name="Caenorhabditis brenneri Sequencing and Analysis Consortium"/>
            <person name="Wilson R.K."/>
        </authorList>
    </citation>
    <scope>NUCLEOTIDE SEQUENCE [LARGE SCALE GENOMIC DNA]</scope>
    <source>
        <strain evidence="3">PB2801</strain>
    </source>
</reference>
<name>G0NRD8_CAEBE</name>
<dbReference type="HOGENOM" id="CLU_2051699_0_0_1"/>
<proteinExistence type="predicted"/>
<organism evidence="3">
    <name type="scientific">Caenorhabditis brenneri</name>
    <name type="common">Nematode worm</name>
    <dbReference type="NCBI Taxonomy" id="135651"/>
    <lineage>
        <taxon>Eukaryota</taxon>
        <taxon>Metazoa</taxon>
        <taxon>Ecdysozoa</taxon>
        <taxon>Nematoda</taxon>
        <taxon>Chromadorea</taxon>
        <taxon>Rhabditida</taxon>
        <taxon>Rhabditina</taxon>
        <taxon>Rhabditomorpha</taxon>
        <taxon>Rhabditoidea</taxon>
        <taxon>Rhabditidae</taxon>
        <taxon>Peloderinae</taxon>
        <taxon>Caenorhabditis</taxon>
    </lineage>
</organism>
<dbReference type="Proteomes" id="UP000008068">
    <property type="component" value="Unassembled WGS sequence"/>
</dbReference>
<evidence type="ECO:0000313" key="3">
    <source>
        <dbReference type="Proteomes" id="UP000008068"/>
    </source>
</evidence>
<accession>G0NRD8</accession>
<dbReference type="InParanoid" id="G0NRD8"/>
<sequence>MDAPYQGTFAGGSGMNTDATLQEMPKGREQPLIPIYIPPGKTSDMDKWNREDTFRWLACFLPPNRHDDVYIALKQIADFDGQVLKMIITKKPSHCTFGIQPREYALIIAHGEAVLKEHST</sequence>
<keyword evidence="3" id="KW-1185">Reference proteome</keyword>
<gene>
    <name evidence="2" type="ORF">CAEBREN_00974</name>
</gene>
<evidence type="ECO:0000313" key="2">
    <source>
        <dbReference type="EMBL" id="EGT36131.1"/>
    </source>
</evidence>
<dbReference type="AlphaFoldDB" id="G0NRD8"/>
<dbReference type="OrthoDB" id="5896357at2759"/>
<dbReference type="eggNOG" id="ENOG502TJ23">
    <property type="taxonomic scope" value="Eukaryota"/>
</dbReference>
<feature type="region of interest" description="Disordered" evidence="1">
    <location>
        <begin position="1"/>
        <end position="20"/>
    </location>
</feature>
<protein>
    <submittedName>
        <fullName evidence="2">Uncharacterized protein</fullName>
    </submittedName>
</protein>
<dbReference type="EMBL" id="GL379931">
    <property type="protein sequence ID" value="EGT36131.1"/>
    <property type="molecule type" value="Genomic_DNA"/>
</dbReference>